<evidence type="ECO:0000256" key="4">
    <source>
        <dbReference type="ARBA" id="ARBA00038058"/>
    </source>
</evidence>
<protein>
    <submittedName>
        <fullName evidence="7">ATP-dependent DNA helicase</fullName>
    </submittedName>
</protein>
<accession>A0A502GFL4</accession>
<dbReference type="GO" id="GO:0006139">
    <property type="term" value="P:nucleobase-containing compound metabolic process"/>
    <property type="evidence" value="ECO:0007669"/>
    <property type="project" value="InterPro"/>
</dbReference>
<keyword evidence="8" id="KW-1185">Reference proteome</keyword>
<dbReference type="Proteomes" id="UP000317078">
    <property type="component" value="Unassembled WGS sequence"/>
</dbReference>
<dbReference type="PANTHER" id="PTHR11472">
    <property type="entry name" value="DNA REPAIR DEAD HELICASE RAD3/XP-D SUBFAMILY MEMBER"/>
    <property type="match status" value="1"/>
</dbReference>
<name>A0A502GFL4_9PROT</name>
<dbReference type="GO" id="GO:0016818">
    <property type="term" value="F:hydrolase activity, acting on acid anhydrides, in phosphorus-containing anhydrides"/>
    <property type="evidence" value="ECO:0007669"/>
    <property type="project" value="InterPro"/>
</dbReference>
<dbReference type="InterPro" id="IPR027417">
    <property type="entry name" value="P-loop_NTPase"/>
</dbReference>
<keyword evidence="2" id="KW-0378">Hydrolase</keyword>
<gene>
    <name evidence="7" type="ORF">EAH89_04095</name>
</gene>
<dbReference type="SUPFAM" id="SSF52540">
    <property type="entry name" value="P-loop containing nucleoside triphosphate hydrolases"/>
    <property type="match status" value="1"/>
</dbReference>
<dbReference type="RefSeq" id="WP_140881478.1">
    <property type="nucleotide sequence ID" value="NZ_RCZP01000002.1"/>
</dbReference>
<keyword evidence="1" id="KW-0547">Nucleotide-binding</keyword>
<evidence type="ECO:0000256" key="1">
    <source>
        <dbReference type="ARBA" id="ARBA00022741"/>
    </source>
</evidence>
<feature type="region of interest" description="Disordered" evidence="5">
    <location>
        <begin position="497"/>
        <end position="525"/>
    </location>
</feature>
<dbReference type="Gene3D" id="3.40.50.300">
    <property type="entry name" value="P-loop containing nucleotide triphosphate hydrolases"/>
    <property type="match status" value="2"/>
</dbReference>
<dbReference type="Pfam" id="PF13307">
    <property type="entry name" value="Helicase_C_2"/>
    <property type="match status" value="1"/>
</dbReference>
<keyword evidence="3" id="KW-0067">ATP-binding</keyword>
<evidence type="ECO:0000256" key="2">
    <source>
        <dbReference type="ARBA" id="ARBA00022801"/>
    </source>
</evidence>
<feature type="domain" description="Helicase ATP-binding" evidence="6">
    <location>
        <begin position="204"/>
        <end position="476"/>
    </location>
</feature>
<evidence type="ECO:0000256" key="3">
    <source>
        <dbReference type="ARBA" id="ARBA00022840"/>
    </source>
</evidence>
<comment type="similarity">
    <text evidence="4">Belongs to the helicase family. DinG subfamily.</text>
</comment>
<reference evidence="7 8" key="1">
    <citation type="journal article" date="2019" name="Environ. Microbiol.">
        <title>Species interactions and distinct microbial communities in high Arctic permafrost affected cryosols are associated with the CH4 and CO2 gas fluxes.</title>
        <authorList>
            <person name="Altshuler I."/>
            <person name="Hamel J."/>
            <person name="Turney S."/>
            <person name="Magnuson E."/>
            <person name="Levesque R."/>
            <person name="Greer C."/>
            <person name="Whyte L.G."/>
        </authorList>
    </citation>
    <scope>NUCLEOTIDE SEQUENCE [LARGE SCALE GENOMIC DNA]</scope>
    <source>
        <strain evidence="7 8">S9.3B</strain>
    </source>
</reference>
<comment type="caution">
    <text evidence="7">The sequence shown here is derived from an EMBL/GenBank/DDBJ whole genome shotgun (WGS) entry which is preliminary data.</text>
</comment>
<dbReference type="PANTHER" id="PTHR11472:SF34">
    <property type="entry name" value="REGULATOR OF TELOMERE ELONGATION HELICASE 1"/>
    <property type="match status" value="1"/>
</dbReference>
<sequence length="953" mass="103404">MPPAAATPRLLLPEAPALVAGIRRATLLTPEGEIEALSAHDLARRLPELPPPLLVHAPATARRLGLAPFPVAFDLLELFAFVLPAQPAAPTPRGLALALDMEPPKDEEAAAILLPEIATNLLRRLASTRHAPLNRDAGMLAARLREAADWPWAASVLAALGQPEARPSADPLKVWRRLPDWEETATPPPPGSNPVAPLEARKRLAEILGEGAETRPAQADYASAAALAFAPREVEGQPALVLAEAGTGTGKTLGYIAPASLWAERNGAPVWISTYTRNLQRQIDQELFRLYPDPEERRRHVVIRKGRENYLCLLNHEEAVSGAMPSRLLALSLVSRWAFATRDGDMQGGDFPGWIAELFPWGHVAGLTDRRGECIHSACPHWRRCFVEHSIRRARTARLVIANHALVMIQAALGGGEDRPALRYVFDEGHHLFDAADSAFSAEISGGEMAELRRWLLGAEGSRGRARGLRRRLEETTTDHPALLPLVEEALRHAGALPGPGWGSRLGEPEERGPYEEEDARPGIPAVTNPAEAFLRTVITQVLARSPEADAGYDAECDLHPLNPGLAETGAALEDALSRIETPLRALHGRLTGLLEDPEAELETGDRIRLDTARRAVDRRGLRPLGAWRAMLKALAARPPEPGTRPAHVDWLALTRREGRVIDAALHRHFLDPTEPFAAAVAAPSHGLLVTSATLRDSGEPDGEAAWEEAEARTGANHLPSPAIRAAVPSPFDYPSQTLAIVVTDVAREGPQAAMAMEKLFRASGGGALGLFTAIRRLRDAHARMAPGLEAAGLPLYAQHVDAMDNATLVDVFRAEEDSCLLGTDALRDGVDVPGRSLRLLVFDRIPWPRPTILHRERRTHLSGGRPKSYDDAIARHRLRQAFGRLIRRADDRGVFVLLDARAPSRLLAGLPEGVVPRRMGLADAVRETRAFLGDHRADHFPDGGRPGGTGND</sequence>
<evidence type="ECO:0000256" key="5">
    <source>
        <dbReference type="SAM" id="MobiDB-lite"/>
    </source>
</evidence>
<evidence type="ECO:0000313" key="7">
    <source>
        <dbReference type="EMBL" id="TPG60551.1"/>
    </source>
</evidence>
<dbReference type="SMART" id="SM00491">
    <property type="entry name" value="HELICc2"/>
    <property type="match status" value="1"/>
</dbReference>
<evidence type="ECO:0000313" key="8">
    <source>
        <dbReference type="Proteomes" id="UP000317078"/>
    </source>
</evidence>
<dbReference type="GO" id="GO:0003676">
    <property type="term" value="F:nucleic acid binding"/>
    <property type="evidence" value="ECO:0007669"/>
    <property type="project" value="InterPro"/>
</dbReference>
<dbReference type="InterPro" id="IPR014013">
    <property type="entry name" value="Helic_SF1/SF2_ATP-bd_DinG/Rad3"/>
</dbReference>
<dbReference type="PROSITE" id="PS51193">
    <property type="entry name" value="HELICASE_ATP_BIND_2"/>
    <property type="match status" value="1"/>
</dbReference>
<keyword evidence="7" id="KW-0347">Helicase</keyword>
<dbReference type="GO" id="GO:0003678">
    <property type="term" value="F:DNA helicase activity"/>
    <property type="evidence" value="ECO:0007669"/>
    <property type="project" value="TreeGrafter"/>
</dbReference>
<dbReference type="InterPro" id="IPR006555">
    <property type="entry name" value="ATP-dep_Helicase_C"/>
</dbReference>
<dbReference type="EMBL" id="RCZP01000002">
    <property type="protein sequence ID" value="TPG60551.1"/>
    <property type="molecule type" value="Genomic_DNA"/>
</dbReference>
<evidence type="ECO:0000259" key="6">
    <source>
        <dbReference type="PROSITE" id="PS51193"/>
    </source>
</evidence>
<dbReference type="OrthoDB" id="9805194at2"/>
<dbReference type="AlphaFoldDB" id="A0A502GFL4"/>
<dbReference type="GO" id="GO:0005524">
    <property type="term" value="F:ATP binding"/>
    <property type="evidence" value="ECO:0007669"/>
    <property type="project" value="UniProtKB-KW"/>
</dbReference>
<proteinExistence type="inferred from homology"/>
<organism evidence="7 8">
    <name type="scientific">Muricoccus nepalensis</name>
    <dbReference type="NCBI Taxonomy" id="1854500"/>
    <lineage>
        <taxon>Bacteria</taxon>
        <taxon>Pseudomonadati</taxon>
        <taxon>Pseudomonadota</taxon>
        <taxon>Alphaproteobacteria</taxon>
        <taxon>Acetobacterales</taxon>
        <taxon>Roseomonadaceae</taxon>
        <taxon>Muricoccus</taxon>
    </lineage>
</organism>
<dbReference type="InterPro" id="IPR045028">
    <property type="entry name" value="DinG/Rad3-like"/>
</dbReference>